<proteinExistence type="predicted"/>
<feature type="compositionally biased region" description="Polar residues" evidence="1">
    <location>
        <begin position="1"/>
        <end position="10"/>
    </location>
</feature>
<accession>A0AB33IUU7</accession>
<dbReference type="EMBL" id="AP035786">
    <property type="protein sequence ID" value="BFO73465.1"/>
    <property type="molecule type" value="Genomic_DNA"/>
</dbReference>
<sequence>MACSDDNTPESAGKDGPKPSMDVLVSPQGGLHYGDKLNLTGLMEDERNLDHYELVLKNSKGDTLTTKYQMLLGKSFNANDYLQIPLPKNAQIDDLTLQVKLDNTRNGEVVEEFDLPMVGLPIFEKLNLILGNGKIIELEKHGDIYESAVENVFPAKIKGIISTTTGKNGIYWGVKNGEVATMASDSIVVGADIEASYTVSFNPQTFEFKTGEHHVWTPLPSDNVYYILGTISGHWQDGEITKERSKMMLTGFESGSERYYTWTTPDGEDPETGMWGQTAAGTFRLKKGGEQKYILWDGNKIVESATDNTGKAFPVTAGGPFTIKSNFKNNVCTSVEIAGGGKSLVFSNGKVVVNGVPAAASILFANSTLPLKPGTSYIYEGTVNLKKGQTIASVFDLSSFTCNPDLFTGGGNSTWTLKANSGSYLIRLDAFSGALYACPTTAYPDVIYMDGWSWAPTSTSTAVAWNAENVLPLVKTSRGTYEATFYNFGWGGDVAFYVTHPSSGATTRLPITNFNSGYLNPSNGDTSFKIPAAAGYYKVVIDLKEGVNISAAGVVTPKGTSKFSIDYVEQ</sequence>
<name>A0AB33IUU7_9BACT</name>
<organism evidence="2">
    <name type="scientific">Prevotella sp. GTC17254</name>
    <dbReference type="NCBI Taxonomy" id="3236794"/>
    <lineage>
        <taxon>Bacteria</taxon>
        <taxon>Pseudomonadati</taxon>
        <taxon>Bacteroidota</taxon>
        <taxon>Bacteroidia</taxon>
        <taxon>Bacteroidales</taxon>
        <taxon>Prevotellaceae</taxon>
        <taxon>Prevotella</taxon>
    </lineage>
</organism>
<feature type="region of interest" description="Disordered" evidence="1">
    <location>
        <begin position="1"/>
        <end position="21"/>
    </location>
</feature>
<reference evidence="2" key="1">
    <citation type="submission" date="2024-07" db="EMBL/GenBank/DDBJ databases">
        <title>Complete genome sequence of Prevotella sp. YM-2024 GTC17254.</title>
        <authorList>
            <person name="Hayashi M."/>
            <person name="Muto Y."/>
            <person name="Tanaka K."/>
            <person name="Niwa H."/>
        </authorList>
    </citation>
    <scope>NUCLEOTIDE SEQUENCE</scope>
    <source>
        <strain evidence="2">GTC17254</strain>
    </source>
</reference>
<evidence type="ECO:0000256" key="1">
    <source>
        <dbReference type="SAM" id="MobiDB-lite"/>
    </source>
</evidence>
<gene>
    <name evidence="2" type="ORF">GTC17254_10620</name>
</gene>
<dbReference type="AlphaFoldDB" id="A0AB33IUU7"/>
<evidence type="ECO:0000313" key="2">
    <source>
        <dbReference type="EMBL" id="BFO73465.1"/>
    </source>
</evidence>
<protein>
    <submittedName>
        <fullName evidence="2">Uncharacterized protein</fullName>
    </submittedName>
</protein>